<sequence>MRKVWRLIVIFYILFRYGLDEMAVSYIPSQRFVFFYRRVFFWRNLSVPPGVRLRLALENLGPIFIKFGQMLSTRRDLLPGDIADELSKLQDRVPPFDSNVAVEQITRYLGAPPEELFASFDRIPVASASVAQVHFAKLHNGHEVAVKVLRPEMQKRIGRDIELMYVFAALGEKFWKDGKRLRLSAVVHEFDKSLHDELDLMREAANYSQLRRNFADSETLVVPEIFWDYCSTNVIVMERMYGIPISQIDRLKEAGFDLKKLANDGVEIFLTQVFRDAFFHADMHPGNILISTEPSTYGKYVALDLGIVGMLDDFDKEYLSKNFLAFFRRDYKMVAEANIESGWAPPGTSVVELEAAVRVCCEPMIDRPLKDFSFGLVLMRLFQTSRRFNIEVQPQLVLLQKTMLNIEGLGRQLDPDLDLWKTAKPFLEDWMDRQVGVRGMIDRFKLEAVNYGQILPQLPRLLAEALKNVAKPDDRSELLDQLIVEQKKINGRLNSFLYFAGGLLFGILLVKILFNWRFFL</sequence>
<feature type="domain" description="ABC1 atypical kinase-like" evidence="14">
    <location>
        <begin position="88"/>
        <end position="336"/>
    </location>
</feature>
<dbReference type="STRING" id="847.BRW83_0128"/>
<keyword evidence="8" id="KW-0547">Nucleotide-binding</keyword>
<comment type="similarity">
    <text evidence="2">Belongs to the protein kinase superfamily. ADCK protein kinase family.</text>
</comment>
<dbReference type="RefSeq" id="WP_005882507.1">
    <property type="nucleotide sequence ID" value="NZ_CP019430.1"/>
</dbReference>
<dbReference type="GO" id="GO:0006744">
    <property type="term" value="P:ubiquinone biosynthetic process"/>
    <property type="evidence" value="ECO:0007669"/>
    <property type="project" value="UniProtKB-UniPathway"/>
</dbReference>
<evidence type="ECO:0000259" key="14">
    <source>
        <dbReference type="Pfam" id="PF03109"/>
    </source>
</evidence>
<keyword evidence="12 13" id="KW-0472">Membrane</keyword>
<keyword evidence="3" id="KW-1003">Cell membrane</keyword>
<dbReference type="InterPro" id="IPR010232">
    <property type="entry name" value="UbiB"/>
</dbReference>
<feature type="transmembrane region" description="Helical" evidence="13">
    <location>
        <begin position="496"/>
        <end position="514"/>
    </location>
</feature>
<dbReference type="InterPro" id="IPR004147">
    <property type="entry name" value="ABC1_dom"/>
</dbReference>
<keyword evidence="10" id="KW-0067">ATP-binding</keyword>
<dbReference type="NCBIfam" id="NF003404">
    <property type="entry name" value="PRK04750.1"/>
    <property type="match status" value="1"/>
</dbReference>
<dbReference type="GO" id="GO:0016301">
    <property type="term" value="F:kinase activity"/>
    <property type="evidence" value="ECO:0007669"/>
    <property type="project" value="UniProtKB-KW"/>
</dbReference>
<keyword evidence="5" id="KW-0808">Transferase</keyword>
<dbReference type="GeneID" id="77134038"/>
<dbReference type="PANTHER" id="PTHR10566:SF113">
    <property type="entry name" value="PROTEIN ACTIVITY OF BC1 COMPLEX KINASE 7, CHLOROPLASTIC"/>
    <property type="match status" value="1"/>
</dbReference>
<evidence type="ECO:0000256" key="4">
    <source>
        <dbReference type="ARBA" id="ARBA00022519"/>
    </source>
</evidence>
<dbReference type="EMBL" id="GG658170">
    <property type="protein sequence ID" value="EEO30922.1"/>
    <property type="molecule type" value="Genomic_DNA"/>
</dbReference>
<dbReference type="AlphaFoldDB" id="C3XCJ6"/>
<dbReference type="GO" id="GO:0005524">
    <property type="term" value="F:ATP binding"/>
    <property type="evidence" value="ECO:0007669"/>
    <property type="project" value="UniProtKB-KW"/>
</dbReference>
<proteinExistence type="inferred from homology"/>
<evidence type="ECO:0000256" key="3">
    <source>
        <dbReference type="ARBA" id="ARBA00022475"/>
    </source>
</evidence>
<dbReference type="HOGENOM" id="CLU_006533_0_0_4"/>
<evidence type="ECO:0000256" key="9">
    <source>
        <dbReference type="ARBA" id="ARBA00022777"/>
    </source>
</evidence>
<gene>
    <name evidence="15" type="primary">ubiB</name>
    <name evidence="15" type="ORF">OFBG_01950</name>
</gene>
<evidence type="ECO:0000256" key="8">
    <source>
        <dbReference type="ARBA" id="ARBA00022741"/>
    </source>
</evidence>
<keyword evidence="15" id="KW-0560">Oxidoreductase</keyword>
<dbReference type="CDD" id="cd13972">
    <property type="entry name" value="UbiB"/>
    <property type="match status" value="1"/>
</dbReference>
<organism evidence="15 16">
    <name type="scientific">Oxalobacter formigenes OXCC13</name>
    <dbReference type="NCBI Taxonomy" id="556269"/>
    <lineage>
        <taxon>Bacteria</taxon>
        <taxon>Pseudomonadati</taxon>
        <taxon>Pseudomonadota</taxon>
        <taxon>Betaproteobacteria</taxon>
        <taxon>Burkholderiales</taxon>
        <taxon>Oxalobacteraceae</taxon>
        <taxon>Oxalobacter</taxon>
    </lineage>
</organism>
<name>C3XCJ6_OXAFO</name>
<evidence type="ECO:0000313" key="15">
    <source>
        <dbReference type="EMBL" id="EEO30922.1"/>
    </source>
</evidence>
<accession>C3XCJ6</accession>
<dbReference type="GO" id="GO:0016491">
    <property type="term" value="F:oxidoreductase activity"/>
    <property type="evidence" value="ECO:0007669"/>
    <property type="project" value="UniProtKB-KW"/>
</dbReference>
<dbReference type="UniPathway" id="UPA00232"/>
<dbReference type="PANTHER" id="PTHR10566">
    <property type="entry name" value="CHAPERONE-ACTIVITY OF BC1 COMPLEX CABC1 -RELATED"/>
    <property type="match status" value="1"/>
</dbReference>
<comment type="pathway">
    <text evidence="1">Cofactor biosynthesis; ubiquinone biosynthesis [regulation].</text>
</comment>
<dbReference type="OrthoDB" id="9795390at2"/>
<reference evidence="15 16" key="1">
    <citation type="submission" date="2009-02" db="EMBL/GenBank/DDBJ databases">
        <title>The Genome Sequence of Oxalobacter formigenes OXCC13.</title>
        <authorList>
            <consortium name="The Broad Institute Genome Sequencing Platform"/>
            <person name="Ward D."/>
            <person name="Young S.K."/>
            <person name="Kodira C.D."/>
            <person name="Zeng Q."/>
            <person name="Koehrsen M."/>
            <person name="Alvarado L."/>
            <person name="Berlin A."/>
            <person name="Borenstein D."/>
            <person name="Chen Z."/>
            <person name="Engels R."/>
            <person name="Freedman E."/>
            <person name="Gellesch M."/>
            <person name="Goldberg J."/>
            <person name="Griggs A."/>
            <person name="Gujja S."/>
            <person name="Heiman D."/>
            <person name="Hepburn T."/>
            <person name="Howarth C."/>
            <person name="Jen D."/>
            <person name="Larson L."/>
            <person name="Lewis B."/>
            <person name="Mehta T."/>
            <person name="Park D."/>
            <person name="Pearson M."/>
            <person name="Roberts A."/>
            <person name="Saif S."/>
            <person name="Shea T."/>
            <person name="Shenoy N."/>
            <person name="Sisk P."/>
            <person name="Stolte C."/>
            <person name="Sykes S."/>
            <person name="Walk T."/>
            <person name="White J."/>
            <person name="Yandava C."/>
            <person name="Allison M.J."/>
            <person name="Lander E."/>
            <person name="Nusbaum C."/>
            <person name="Galagan J."/>
            <person name="Birren B."/>
        </authorList>
    </citation>
    <scope>NUCLEOTIDE SEQUENCE [LARGE SCALE GENOMIC DNA]</scope>
    <source>
        <strain evidence="15 16">OXCC13</strain>
    </source>
</reference>
<evidence type="ECO:0000256" key="6">
    <source>
        <dbReference type="ARBA" id="ARBA00022688"/>
    </source>
</evidence>
<evidence type="ECO:0000256" key="10">
    <source>
        <dbReference type="ARBA" id="ARBA00022840"/>
    </source>
</evidence>
<dbReference type="InterPro" id="IPR045308">
    <property type="entry name" value="UbiB_bact"/>
</dbReference>
<dbReference type="InterPro" id="IPR050154">
    <property type="entry name" value="UbiB_kinase"/>
</dbReference>
<evidence type="ECO:0000256" key="1">
    <source>
        <dbReference type="ARBA" id="ARBA00005020"/>
    </source>
</evidence>
<keyword evidence="11 13" id="KW-1133">Transmembrane helix</keyword>
<protein>
    <submittedName>
        <fullName evidence="15">2-polyprenylphenol 6-hydroxylase</fullName>
        <ecNumber evidence="15">1.14.13.-</ecNumber>
    </submittedName>
</protein>
<evidence type="ECO:0000256" key="12">
    <source>
        <dbReference type="ARBA" id="ARBA00023136"/>
    </source>
</evidence>
<dbReference type="eggNOG" id="COG0661">
    <property type="taxonomic scope" value="Bacteria"/>
</dbReference>
<evidence type="ECO:0000313" key="16">
    <source>
        <dbReference type="Proteomes" id="UP000005089"/>
    </source>
</evidence>
<evidence type="ECO:0000256" key="2">
    <source>
        <dbReference type="ARBA" id="ARBA00009670"/>
    </source>
</evidence>
<dbReference type="Proteomes" id="UP000005089">
    <property type="component" value="Unassembled WGS sequence"/>
</dbReference>
<evidence type="ECO:0000256" key="5">
    <source>
        <dbReference type="ARBA" id="ARBA00022679"/>
    </source>
</evidence>
<evidence type="ECO:0000256" key="7">
    <source>
        <dbReference type="ARBA" id="ARBA00022692"/>
    </source>
</evidence>
<dbReference type="InterPro" id="IPR011009">
    <property type="entry name" value="Kinase-like_dom_sf"/>
</dbReference>
<evidence type="ECO:0000256" key="13">
    <source>
        <dbReference type="SAM" id="Phobius"/>
    </source>
</evidence>
<dbReference type="NCBIfam" id="TIGR01982">
    <property type="entry name" value="UbiB"/>
    <property type="match status" value="1"/>
</dbReference>
<dbReference type="SUPFAM" id="SSF56112">
    <property type="entry name" value="Protein kinase-like (PK-like)"/>
    <property type="match status" value="1"/>
</dbReference>
<evidence type="ECO:0000256" key="11">
    <source>
        <dbReference type="ARBA" id="ARBA00022989"/>
    </source>
</evidence>
<keyword evidence="16" id="KW-1185">Reference proteome</keyword>
<keyword evidence="7 13" id="KW-0812">Transmembrane</keyword>
<keyword evidence="9" id="KW-0418">Kinase</keyword>
<keyword evidence="6" id="KW-0831">Ubiquinone biosynthesis</keyword>
<dbReference type="EC" id="1.14.13.-" evidence="15"/>
<keyword evidence="4" id="KW-0997">Cell inner membrane</keyword>
<dbReference type="Pfam" id="PF03109">
    <property type="entry name" value="ABC1"/>
    <property type="match status" value="1"/>
</dbReference>